<keyword evidence="3 5" id="KW-1015">Disulfide bond</keyword>
<dbReference type="CDD" id="cd00112">
    <property type="entry name" value="LDLa"/>
    <property type="match status" value="1"/>
</dbReference>
<dbReference type="InterPro" id="IPR000034">
    <property type="entry name" value="Laminin_IV"/>
</dbReference>
<dbReference type="EnsemblMetazoa" id="AFUN009318-RA">
    <property type="protein sequence ID" value="AFUN009318-PA"/>
    <property type="gene ID" value="AFUN009318"/>
</dbReference>
<feature type="domain" description="Ig-like" evidence="7">
    <location>
        <begin position="75"/>
        <end position="163"/>
    </location>
</feature>
<proteinExistence type="predicted"/>
<keyword evidence="6" id="KW-0472">Membrane</keyword>
<dbReference type="InterPro" id="IPR013783">
    <property type="entry name" value="Ig-like_fold"/>
</dbReference>
<dbReference type="SMART" id="SM00281">
    <property type="entry name" value="LamB"/>
    <property type="match status" value="1"/>
</dbReference>
<keyword evidence="6" id="KW-1133">Transmembrane helix</keyword>
<evidence type="ECO:0008006" key="10">
    <source>
        <dbReference type="Google" id="ProtNLM"/>
    </source>
</evidence>
<feature type="transmembrane region" description="Helical" evidence="6">
    <location>
        <begin position="6"/>
        <end position="33"/>
    </location>
</feature>
<dbReference type="InterPro" id="IPR007110">
    <property type="entry name" value="Ig-like_dom"/>
</dbReference>
<dbReference type="STRING" id="62324.A0A182RSR7"/>
<dbReference type="SUPFAM" id="SSF57424">
    <property type="entry name" value="LDL receptor-like module"/>
    <property type="match status" value="1"/>
</dbReference>
<dbReference type="Pfam" id="PF00052">
    <property type="entry name" value="Laminin_B"/>
    <property type="match status" value="1"/>
</dbReference>
<dbReference type="InterPro" id="IPR036179">
    <property type="entry name" value="Ig-like_dom_sf"/>
</dbReference>
<dbReference type="InterPro" id="IPR013151">
    <property type="entry name" value="Immunoglobulin_dom"/>
</dbReference>
<evidence type="ECO:0000256" key="3">
    <source>
        <dbReference type="ARBA" id="ARBA00023157"/>
    </source>
</evidence>
<dbReference type="PROSITE" id="PS50068">
    <property type="entry name" value="LDLRA_2"/>
    <property type="match status" value="1"/>
</dbReference>
<evidence type="ECO:0000313" key="9">
    <source>
        <dbReference type="EnsemblMetazoa" id="AFUN009318-PA"/>
    </source>
</evidence>
<dbReference type="Pfam" id="PF00047">
    <property type="entry name" value="ig"/>
    <property type="match status" value="1"/>
</dbReference>
<keyword evidence="1" id="KW-0732">Signal</keyword>
<comment type="caution">
    <text evidence="5">Lacks conserved residue(s) required for the propagation of feature annotation.</text>
</comment>
<dbReference type="VEuPathDB" id="VectorBase:AFUN2_000799"/>
<evidence type="ECO:0000259" key="7">
    <source>
        <dbReference type="PROSITE" id="PS50835"/>
    </source>
</evidence>
<feature type="domain" description="Laminin IV type A" evidence="8">
    <location>
        <begin position="200"/>
        <end position="371"/>
    </location>
</feature>
<dbReference type="SUPFAM" id="SSF48726">
    <property type="entry name" value="Immunoglobulin"/>
    <property type="match status" value="1"/>
</dbReference>
<organism evidence="9">
    <name type="scientific">Anopheles funestus</name>
    <name type="common">African malaria mosquito</name>
    <dbReference type="NCBI Taxonomy" id="62324"/>
    <lineage>
        <taxon>Eukaryota</taxon>
        <taxon>Metazoa</taxon>
        <taxon>Ecdysozoa</taxon>
        <taxon>Arthropoda</taxon>
        <taxon>Hexapoda</taxon>
        <taxon>Insecta</taxon>
        <taxon>Pterygota</taxon>
        <taxon>Neoptera</taxon>
        <taxon>Endopterygota</taxon>
        <taxon>Diptera</taxon>
        <taxon>Nematocera</taxon>
        <taxon>Culicoidea</taxon>
        <taxon>Culicidae</taxon>
        <taxon>Anophelinae</taxon>
        <taxon>Anopheles</taxon>
    </lineage>
</organism>
<keyword evidence="6" id="KW-0812">Transmembrane</keyword>
<evidence type="ECO:0000256" key="2">
    <source>
        <dbReference type="ARBA" id="ARBA00022737"/>
    </source>
</evidence>
<dbReference type="Gene3D" id="4.10.400.10">
    <property type="entry name" value="Low-density Lipoprotein Receptor"/>
    <property type="match status" value="1"/>
</dbReference>
<dbReference type="AlphaFoldDB" id="A0A182RSR7"/>
<evidence type="ECO:0000256" key="1">
    <source>
        <dbReference type="ARBA" id="ARBA00022729"/>
    </source>
</evidence>
<sequence length="425" mass="47696">MLLISLPAAVVAMTHNLVLIALAIISIVGVIAIDRTPLRYVPFRCRCGISVSITFRCDGFAHCPDGSDEIDCQSASVIEKPSALATVQVGEWMNLTCRGAGVPPPIVRWKMNGNELLDPVCDWVSENGDGHLACRMRLIDAGNYSCHLAHPHGTVNVQPVTVAVVRGNPCPKGEFLAGDETTSSCMKCFCSGVSELCHQVNVFRWNYTMAMNDWKMRYATWDGNGTVKTMKTINNFPSNRTLYYSLPYRFIEHQVMSYGGYLQIPIELDEPQEIPDIILMGYNRSIIYRSSNIDVIKQQMAKIKLQESSFVHLNGSSIDRAEFLTVLAYIDHFLIRMHPKNGRYEPSGRLIVMDSASAYQRGLGTATHIEECRCPAGFRGNSCERCDFGYNRAFIGPPMGLCMPWEWHRARYVPKSTTPRTYHYV</sequence>
<dbReference type="InterPro" id="IPR036055">
    <property type="entry name" value="LDL_receptor-like_sf"/>
</dbReference>
<reference evidence="9" key="1">
    <citation type="submission" date="2020-05" db="UniProtKB">
        <authorList>
            <consortium name="EnsemblMetazoa"/>
        </authorList>
    </citation>
    <scope>IDENTIFICATION</scope>
    <source>
        <strain evidence="9">FUMOZ</strain>
    </source>
</reference>
<feature type="disulfide bond" evidence="5">
    <location>
        <begin position="45"/>
        <end position="63"/>
    </location>
</feature>
<name>A0A182RSR7_ANOFN</name>
<keyword evidence="4" id="KW-0325">Glycoprotein</keyword>
<dbReference type="PROSITE" id="PS50835">
    <property type="entry name" value="IG_LIKE"/>
    <property type="match status" value="1"/>
</dbReference>
<dbReference type="InterPro" id="IPR002172">
    <property type="entry name" value="LDrepeatLR_classA_rpt"/>
</dbReference>
<protein>
    <recommendedName>
        <fullName evidence="10">Ig-like domain-containing protein</fullName>
    </recommendedName>
</protein>
<accession>A0A182RSR7</accession>
<dbReference type="SMART" id="SM00192">
    <property type="entry name" value="LDLa"/>
    <property type="match status" value="1"/>
</dbReference>
<evidence type="ECO:0000259" key="8">
    <source>
        <dbReference type="PROSITE" id="PS51115"/>
    </source>
</evidence>
<feature type="disulfide bond" evidence="5">
    <location>
        <begin position="57"/>
        <end position="72"/>
    </location>
</feature>
<dbReference type="Gene3D" id="2.60.40.10">
    <property type="entry name" value="Immunoglobulins"/>
    <property type="match status" value="1"/>
</dbReference>
<evidence type="ECO:0000256" key="4">
    <source>
        <dbReference type="ARBA" id="ARBA00023180"/>
    </source>
</evidence>
<dbReference type="PROSITE" id="PS51115">
    <property type="entry name" value="LAMININ_IVA"/>
    <property type="match status" value="1"/>
</dbReference>
<dbReference type="VEuPathDB" id="VectorBase:AFUN009318"/>
<keyword evidence="2" id="KW-0677">Repeat</keyword>
<evidence type="ECO:0000256" key="6">
    <source>
        <dbReference type="SAM" id="Phobius"/>
    </source>
</evidence>
<evidence type="ECO:0000256" key="5">
    <source>
        <dbReference type="PROSITE-ProRule" id="PRU00124"/>
    </source>
</evidence>